<feature type="region of interest" description="Disordered" evidence="1">
    <location>
        <begin position="22"/>
        <end position="69"/>
    </location>
</feature>
<evidence type="ECO:0000256" key="1">
    <source>
        <dbReference type="SAM" id="MobiDB-lite"/>
    </source>
</evidence>
<organism evidence="2 3">
    <name type="scientific">Portunus trituberculatus</name>
    <name type="common">Swimming crab</name>
    <name type="synonym">Neptunus trituberculatus</name>
    <dbReference type="NCBI Taxonomy" id="210409"/>
    <lineage>
        <taxon>Eukaryota</taxon>
        <taxon>Metazoa</taxon>
        <taxon>Ecdysozoa</taxon>
        <taxon>Arthropoda</taxon>
        <taxon>Crustacea</taxon>
        <taxon>Multicrustacea</taxon>
        <taxon>Malacostraca</taxon>
        <taxon>Eumalacostraca</taxon>
        <taxon>Eucarida</taxon>
        <taxon>Decapoda</taxon>
        <taxon>Pleocyemata</taxon>
        <taxon>Brachyura</taxon>
        <taxon>Eubrachyura</taxon>
        <taxon>Portunoidea</taxon>
        <taxon>Portunidae</taxon>
        <taxon>Portuninae</taxon>
        <taxon>Portunus</taxon>
    </lineage>
</organism>
<comment type="caution">
    <text evidence="2">The sequence shown here is derived from an EMBL/GenBank/DDBJ whole genome shotgun (WGS) entry which is preliminary data.</text>
</comment>
<gene>
    <name evidence="2" type="ORF">E2C01_062091</name>
</gene>
<name>A0A5B7HE63_PORTR</name>
<dbReference type="AlphaFoldDB" id="A0A5B7HE63"/>
<sequence>MRQTAREDALVNPSLAMIIGLETNQSKEPTNETLSGPPPYHHHHHHQQVRGIRAARNNKRNTIANTWRG</sequence>
<proteinExistence type="predicted"/>
<accession>A0A5B7HE63</accession>
<evidence type="ECO:0000313" key="2">
    <source>
        <dbReference type="EMBL" id="MPC67905.1"/>
    </source>
</evidence>
<feature type="compositionally biased region" description="Polar residues" evidence="1">
    <location>
        <begin position="22"/>
        <end position="34"/>
    </location>
</feature>
<protein>
    <submittedName>
        <fullName evidence="2">Uncharacterized protein</fullName>
    </submittedName>
</protein>
<dbReference type="EMBL" id="VSRR010026949">
    <property type="protein sequence ID" value="MPC67905.1"/>
    <property type="molecule type" value="Genomic_DNA"/>
</dbReference>
<feature type="compositionally biased region" description="Polar residues" evidence="1">
    <location>
        <begin position="60"/>
        <end position="69"/>
    </location>
</feature>
<dbReference type="Proteomes" id="UP000324222">
    <property type="component" value="Unassembled WGS sequence"/>
</dbReference>
<reference evidence="2 3" key="1">
    <citation type="submission" date="2019-05" db="EMBL/GenBank/DDBJ databases">
        <title>Another draft genome of Portunus trituberculatus and its Hox gene families provides insights of decapod evolution.</title>
        <authorList>
            <person name="Jeong J.-H."/>
            <person name="Song I."/>
            <person name="Kim S."/>
            <person name="Choi T."/>
            <person name="Kim D."/>
            <person name="Ryu S."/>
            <person name="Kim W."/>
        </authorList>
    </citation>
    <scope>NUCLEOTIDE SEQUENCE [LARGE SCALE GENOMIC DNA]</scope>
    <source>
        <tissue evidence="2">Muscle</tissue>
    </source>
</reference>
<keyword evidence="3" id="KW-1185">Reference proteome</keyword>
<evidence type="ECO:0000313" key="3">
    <source>
        <dbReference type="Proteomes" id="UP000324222"/>
    </source>
</evidence>